<dbReference type="Pfam" id="PF00012">
    <property type="entry name" value="HSP70"/>
    <property type="match status" value="1"/>
</dbReference>
<evidence type="ECO:0000313" key="5">
    <source>
        <dbReference type="EMBL" id="WQJ52829.1"/>
    </source>
</evidence>
<keyword evidence="1 3" id="KW-0547">Nucleotide-binding</keyword>
<dbReference type="PRINTS" id="PR00301">
    <property type="entry name" value="HEATSHOCK70"/>
</dbReference>
<evidence type="ECO:0008006" key="7">
    <source>
        <dbReference type="Google" id="ProtNLM"/>
    </source>
</evidence>
<evidence type="ECO:0000256" key="2">
    <source>
        <dbReference type="ARBA" id="ARBA00022840"/>
    </source>
</evidence>
<dbReference type="Proteomes" id="UP001349343">
    <property type="component" value="Segment"/>
</dbReference>
<dbReference type="PANTHER" id="PTHR19375">
    <property type="entry name" value="HEAT SHOCK PROTEIN 70KDA"/>
    <property type="match status" value="1"/>
</dbReference>
<name>A0ABZ0Z1C4_9CAUD</name>
<sequence length="651" mass="70406">MSNEIKKVIGIDLGTSNSAVAVIEAGKAKVIPNNEGTQTTPSVVFIKGDEKKIGNTAKRGMVMNPKNTISFVKRFMGSNYNDEDVQRMIKMATYDVANENGLPRISIDGKTYSPEQISSMILANMYEIAKGYYGTDCKDAVITVPAWFNDAQRNATKLAGQLAGLNVLRIINEPTAAVLSSNIDTKSGDKIILVNDLGGGTEDVSVVEISDGMVEVLASDGDVFLGGQNYDNAIVQWLVEEFKKDTGVDLTKDKMAYARLVEAAEKAKCELSTSTQTEINLPYITVLDGVPQMLMKTLNRATFERLTESLTGRVIEIAKRAIEKAKIKPERIDEILLVGGSSRIPAVQEALSNAFNKPLNKTCNFDEAVALGAAIQANTLAGNATDNDILLVDVTPISLGIEVNGCEMAKLIEANTTIPAKKSQTFTTAVDNQPAVTIKVLQGERPMSADNKVIGTFNLEGIAPAPKGVPQIEVTFDINADGILEVTAKDKGTNKEQKVTIQSPNALSEEEIARIKADAEKFADADKKKKEEITALNTAEQYANQISKFISDEETAAKLSDTEKSELKEKVNAVIAAIDAKDVEKAKSTRDELEKAFKPVIEKIYAKEAPQEHAQPSNSQTANDMFQNAGFGDKTSGSADDNVQEAEYEEV</sequence>
<feature type="compositionally biased region" description="Polar residues" evidence="4">
    <location>
        <begin position="614"/>
        <end position="626"/>
    </location>
</feature>
<dbReference type="PROSITE" id="PS00297">
    <property type="entry name" value="HSP70_1"/>
    <property type="match status" value="1"/>
</dbReference>
<dbReference type="Gene3D" id="3.30.420.40">
    <property type="match status" value="2"/>
</dbReference>
<feature type="compositionally biased region" description="Acidic residues" evidence="4">
    <location>
        <begin position="642"/>
        <end position="651"/>
    </location>
</feature>
<dbReference type="Gene3D" id="2.60.34.10">
    <property type="entry name" value="Substrate Binding Domain Of DNAk, Chain A, domain 1"/>
    <property type="match status" value="1"/>
</dbReference>
<reference evidence="5 6" key="1">
    <citation type="submission" date="2023-11" db="EMBL/GenBank/DDBJ databases">
        <authorList>
            <person name="Cook R."/>
            <person name="Crisci M."/>
            <person name="Pye H."/>
            <person name="Adriaenssens E."/>
            <person name="Santini J."/>
        </authorList>
    </citation>
    <scope>NUCLEOTIDE SEQUENCE [LARGE SCALE GENOMIC DNA]</scope>
    <source>
        <strain evidence="5">Lak_Megaphage_RVC_JS4_GC31</strain>
    </source>
</reference>
<dbReference type="InterPro" id="IPR013126">
    <property type="entry name" value="Hsp_70_fam"/>
</dbReference>
<evidence type="ECO:0000313" key="6">
    <source>
        <dbReference type="Proteomes" id="UP001349343"/>
    </source>
</evidence>
<comment type="similarity">
    <text evidence="3">Belongs to the heat shock protein 70 family.</text>
</comment>
<keyword evidence="6" id="KW-1185">Reference proteome</keyword>
<dbReference type="InterPro" id="IPR029047">
    <property type="entry name" value="HSP70_peptide-bd_sf"/>
</dbReference>
<dbReference type="Gene3D" id="3.90.640.10">
    <property type="entry name" value="Actin, Chain A, domain 4"/>
    <property type="match status" value="1"/>
</dbReference>
<dbReference type="SUPFAM" id="SSF53067">
    <property type="entry name" value="Actin-like ATPase domain"/>
    <property type="match status" value="2"/>
</dbReference>
<feature type="region of interest" description="Disordered" evidence="4">
    <location>
        <begin position="607"/>
        <end position="651"/>
    </location>
</feature>
<dbReference type="InterPro" id="IPR043129">
    <property type="entry name" value="ATPase_NBD"/>
</dbReference>
<dbReference type="SUPFAM" id="SSF100934">
    <property type="entry name" value="Heat shock protein 70kD (HSP70), C-terminal subdomain"/>
    <property type="match status" value="1"/>
</dbReference>
<accession>A0ABZ0Z1C4</accession>
<dbReference type="NCBIfam" id="NF001413">
    <property type="entry name" value="PRK00290.1"/>
    <property type="match status" value="1"/>
</dbReference>
<dbReference type="EMBL" id="OR769222">
    <property type="protein sequence ID" value="WQJ52829.1"/>
    <property type="molecule type" value="Genomic_DNA"/>
</dbReference>
<proteinExistence type="inferred from homology"/>
<dbReference type="InterPro" id="IPR029048">
    <property type="entry name" value="HSP70_C_sf"/>
</dbReference>
<evidence type="ECO:0000256" key="1">
    <source>
        <dbReference type="ARBA" id="ARBA00022741"/>
    </source>
</evidence>
<evidence type="ECO:0000256" key="4">
    <source>
        <dbReference type="SAM" id="MobiDB-lite"/>
    </source>
</evidence>
<dbReference type="SUPFAM" id="SSF100920">
    <property type="entry name" value="Heat shock protein 70kD (HSP70), peptide-binding domain"/>
    <property type="match status" value="1"/>
</dbReference>
<protein>
    <recommendedName>
        <fullName evidence="7">Chaperone protein DnaK</fullName>
    </recommendedName>
</protein>
<evidence type="ECO:0000256" key="3">
    <source>
        <dbReference type="RuleBase" id="RU003322"/>
    </source>
</evidence>
<dbReference type="PROSITE" id="PS01036">
    <property type="entry name" value="HSP70_3"/>
    <property type="match status" value="1"/>
</dbReference>
<dbReference type="CDD" id="cd10234">
    <property type="entry name" value="ASKHA_NBD_HSP70_DnaK-like"/>
    <property type="match status" value="1"/>
</dbReference>
<organism evidence="5 6">
    <name type="scientific">phage Lak_Megaphage_RVC_JS4_GC31</name>
    <dbReference type="NCBI Taxonomy" id="3109228"/>
    <lineage>
        <taxon>Viruses</taxon>
        <taxon>Duplodnaviria</taxon>
        <taxon>Heunggongvirae</taxon>
        <taxon>Uroviricota</taxon>
        <taxon>Caudoviricetes</taxon>
        <taxon>Caudoviricetes code 15 clade</taxon>
    </lineage>
</organism>
<dbReference type="Gene3D" id="1.20.1270.10">
    <property type="match status" value="1"/>
</dbReference>
<dbReference type="InterPro" id="IPR018181">
    <property type="entry name" value="Heat_shock_70_CS"/>
</dbReference>
<keyword evidence="2 3" id="KW-0067">ATP-binding</keyword>